<protein>
    <submittedName>
        <fullName evidence="1">Uncharacterized protein</fullName>
    </submittedName>
</protein>
<gene>
    <name evidence="1" type="ORF">INT47_011839</name>
</gene>
<reference evidence="1" key="1">
    <citation type="submission" date="2020-12" db="EMBL/GenBank/DDBJ databases">
        <title>Metabolic potential, ecology and presence of endohyphal bacteria is reflected in genomic diversity of Mucoromycotina.</title>
        <authorList>
            <person name="Muszewska A."/>
            <person name="Okrasinska A."/>
            <person name="Steczkiewicz K."/>
            <person name="Drgas O."/>
            <person name="Orlowska M."/>
            <person name="Perlinska-Lenart U."/>
            <person name="Aleksandrzak-Piekarczyk T."/>
            <person name="Szatraj K."/>
            <person name="Zielenkiewicz U."/>
            <person name="Pilsyk S."/>
            <person name="Malc E."/>
            <person name="Mieczkowski P."/>
            <person name="Kruszewska J.S."/>
            <person name="Biernat P."/>
            <person name="Pawlowska J."/>
        </authorList>
    </citation>
    <scope>NUCLEOTIDE SEQUENCE</scope>
    <source>
        <strain evidence="1">WA0000017839</strain>
    </source>
</reference>
<evidence type="ECO:0000313" key="2">
    <source>
        <dbReference type="Proteomes" id="UP000603453"/>
    </source>
</evidence>
<organism evidence="1 2">
    <name type="scientific">Mucor saturninus</name>
    <dbReference type="NCBI Taxonomy" id="64648"/>
    <lineage>
        <taxon>Eukaryota</taxon>
        <taxon>Fungi</taxon>
        <taxon>Fungi incertae sedis</taxon>
        <taxon>Mucoromycota</taxon>
        <taxon>Mucoromycotina</taxon>
        <taxon>Mucoromycetes</taxon>
        <taxon>Mucorales</taxon>
        <taxon>Mucorineae</taxon>
        <taxon>Mucoraceae</taxon>
        <taxon>Mucor</taxon>
    </lineage>
</organism>
<evidence type="ECO:0000313" key="1">
    <source>
        <dbReference type="EMBL" id="KAG2207719.1"/>
    </source>
</evidence>
<name>A0A8H7RAH0_9FUNG</name>
<accession>A0A8H7RAH0</accession>
<comment type="caution">
    <text evidence="1">The sequence shown here is derived from an EMBL/GenBank/DDBJ whole genome shotgun (WGS) entry which is preliminary data.</text>
</comment>
<dbReference type="EMBL" id="JAEPRD010000023">
    <property type="protein sequence ID" value="KAG2207719.1"/>
    <property type="molecule type" value="Genomic_DNA"/>
</dbReference>
<proteinExistence type="predicted"/>
<dbReference type="OrthoDB" id="2268133at2759"/>
<dbReference type="Proteomes" id="UP000603453">
    <property type="component" value="Unassembled WGS sequence"/>
</dbReference>
<keyword evidence="2" id="KW-1185">Reference proteome</keyword>
<sequence>MTADLDTSYQSTRKSDSAALNSDKKHIFNIYAHVINIYRHRRSSLNNSMKDNTELNSLVKFWAGIFDSLFLDSQYNVKCRWGESETHHNDLQGRLSRLQKVDVLDLEAARYLQNQKTNNDHLKLAIESCWFRSKNRFGPHGLSLPGPLRCEKALKYIDSCFSAIKVLSLCDHGLYCLWKETNLSLPSCPKLFAEDADVWVSALKMIRTVLSNKIDSYEIKKKVLVRLGKIEYRFINELEDGLYRN</sequence>
<dbReference type="AlphaFoldDB" id="A0A8H7RAH0"/>